<evidence type="ECO:0000256" key="1">
    <source>
        <dbReference type="SAM" id="MobiDB-lite"/>
    </source>
</evidence>
<name>A0ABR0BD58_PURLI</name>
<dbReference type="Proteomes" id="UP001287286">
    <property type="component" value="Unassembled WGS sequence"/>
</dbReference>
<feature type="region of interest" description="Disordered" evidence="1">
    <location>
        <begin position="526"/>
        <end position="549"/>
    </location>
</feature>
<evidence type="ECO:0000313" key="3">
    <source>
        <dbReference type="Proteomes" id="UP001287286"/>
    </source>
</evidence>
<reference evidence="2 3" key="1">
    <citation type="journal article" date="2024" name="Microbiol. Resour. Announc.">
        <title>Genome annotations for the ascomycete fungi Trichoderma harzianum, Trichoderma aggressivum, and Purpureocillium lilacinum.</title>
        <authorList>
            <person name="Beijen E.P.W."/>
            <person name="Ohm R.A."/>
        </authorList>
    </citation>
    <scope>NUCLEOTIDE SEQUENCE [LARGE SCALE GENOMIC DNA]</scope>
    <source>
        <strain evidence="2 3">CBS 150709</strain>
    </source>
</reference>
<dbReference type="EMBL" id="JAWRVI010000310">
    <property type="protein sequence ID" value="KAK4068353.1"/>
    <property type="molecule type" value="Genomic_DNA"/>
</dbReference>
<evidence type="ECO:0000313" key="2">
    <source>
        <dbReference type="EMBL" id="KAK4068353.1"/>
    </source>
</evidence>
<proteinExistence type="predicted"/>
<accession>A0ABR0BD58</accession>
<feature type="compositionally biased region" description="Basic residues" evidence="1">
    <location>
        <begin position="229"/>
        <end position="251"/>
    </location>
</feature>
<organism evidence="2 3">
    <name type="scientific">Purpureocillium lilacinum</name>
    <name type="common">Paecilomyces lilacinus</name>
    <dbReference type="NCBI Taxonomy" id="33203"/>
    <lineage>
        <taxon>Eukaryota</taxon>
        <taxon>Fungi</taxon>
        <taxon>Dikarya</taxon>
        <taxon>Ascomycota</taxon>
        <taxon>Pezizomycotina</taxon>
        <taxon>Sordariomycetes</taxon>
        <taxon>Hypocreomycetidae</taxon>
        <taxon>Hypocreales</taxon>
        <taxon>Ophiocordycipitaceae</taxon>
        <taxon>Purpureocillium</taxon>
    </lineage>
</organism>
<keyword evidence="3" id="KW-1185">Reference proteome</keyword>
<comment type="caution">
    <text evidence="2">The sequence shown here is derived from an EMBL/GenBank/DDBJ whole genome shotgun (WGS) entry which is preliminary data.</text>
</comment>
<sequence length="565" mass="64352">MSLTAHREMWDGKRTTIRCDRELDDQTWGEGTDARQTSTTPSKLVCCFLEGPGAGPAPHARRRRPPPPWVQVRRSSFCYTETALVPEHSRLPSPSHRFSLPRLSSLACHSSMTVSYRPSAAPDSSTPPADLQAAMAPSSSSQTGAIYRDLIQSTCHSPPNCMRQLDATGTLWTVHVLRLRGGGKRRASVLSRSAGTLEAALEELHKKSAQAVDQHVARNGFVAADTKSASKRSSKKTLSSKRTSRSSRARHGLRDLDDDSDSGSNSDASTDSACSSWESGSKAMILTNLKVVCVKFPMATTPYRKSNNECKDVDDETEAYNDLFNDGGRPLYAISLIGPVSRNLEEHRNILWLFWDYPRDSQASWLVFRRQLKRWQAFRKWQIDNRGLEDDDGGFPAFVEMMKRLHAKDESTGELAQLEADPSWLKTAWLEERRVRRSQRRWQRERGCNGFSDYVGAVKRRLARHGFTPPFQLQENPKLQDKLTTWIEYLCFEYWWLDRHTDAIERLKPNHDRRWQELVDKKIPKTLETEDSVRTTPSSMQRQREDDQAWEVKMAAEAEAKRSIL</sequence>
<protein>
    <submittedName>
        <fullName evidence="2">Uncharacterized protein</fullName>
    </submittedName>
</protein>
<feature type="region of interest" description="Disordered" evidence="1">
    <location>
        <begin position="223"/>
        <end position="275"/>
    </location>
</feature>
<feature type="compositionally biased region" description="Low complexity" evidence="1">
    <location>
        <begin position="262"/>
        <end position="272"/>
    </location>
</feature>
<gene>
    <name evidence="2" type="ORF">Purlil1_13802</name>
</gene>